<dbReference type="SUPFAM" id="SSF55729">
    <property type="entry name" value="Acyl-CoA N-acyltransferases (Nat)"/>
    <property type="match status" value="1"/>
</dbReference>
<dbReference type="PROSITE" id="PS51186">
    <property type="entry name" value="GNAT"/>
    <property type="match status" value="1"/>
</dbReference>
<evidence type="ECO:0000313" key="3">
    <source>
        <dbReference type="Proteomes" id="UP001271249"/>
    </source>
</evidence>
<gene>
    <name evidence="2" type="ORF">RFN29_29460</name>
</gene>
<protein>
    <submittedName>
        <fullName evidence="2">GNAT family N-acetyltransferase</fullName>
    </submittedName>
</protein>
<evidence type="ECO:0000313" key="2">
    <source>
        <dbReference type="EMBL" id="MDX8495689.1"/>
    </source>
</evidence>
<accession>A0ABU4Z8W8</accession>
<dbReference type="Pfam" id="PF00583">
    <property type="entry name" value="Acetyltransf_1"/>
    <property type="match status" value="1"/>
</dbReference>
<dbReference type="RefSeq" id="WP_320229422.1">
    <property type="nucleotide sequence ID" value="NZ_JAVIJC010000043.1"/>
</dbReference>
<proteinExistence type="predicted"/>
<dbReference type="InterPro" id="IPR000182">
    <property type="entry name" value="GNAT_dom"/>
</dbReference>
<organism evidence="2 3">
    <name type="scientific">Mesorhizobium captivum</name>
    <dbReference type="NCBI Taxonomy" id="3072319"/>
    <lineage>
        <taxon>Bacteria</taxon>
        <taxon>Pseudomonadati</taxon>
        <taxon>Pseudomonadota</taxon>
        <taxon>Alphaproteobacteria</taxon>
        <taxon>Hyphomicrobiales</taxon>
        <taxon>Phyllobacteriaceae</taxon>
        <taxon>Mesorhizobium</taxon>
    </lineage>
</organism>
<reference evidence="2 3" key="1">
    <citation type="submission" date="2023-08" db="EMBL/GenBank/DDBJ databases">
        <title>Implementing the SeqCode for naming new Mesorhizobium species isolated from Vachellia karroo root nodules.</title>
        <authorList>
            <person name="Van Lill M."/>
        </authorList>
    </citation>
    <scope>NUCLEOTIDE SEQUENCE [LARGE SCALE GENOMIC DNA]</scope>
    <source>
        <strain evidence="2 3">VK22B</strain>
    </source>
</reference>
<comment type="caution">
    <text evidence="2">The sequence shown here is derived from an EMBL/GenBank/DDBJ whole genome shotgun (WGS) entry which is preliminary data.</text>
</comment>
<dbReference type="Gene3D" id="3.40.630.30">
    <property type="match status" value="1"/>
</dbReference>
<sequence length="154" mass="17170">MNVEIRRLNPGDDALVMQVADEVFDEPVRPDRLAGYLASPGHFMIVAVVDQIVVGQCAAVIHRHPDKVSELYIDEVGVAPPFQRQGIARKMLDAMFEIGREEGCDEAWVGTEPDNGPARALYETRREPHGKAEDFVMYVYRLSRLDEAPTSSSS</sequence>
<dbReference type="PANTHER" id="PTHR43072:SF60">
    <property type="entry name" value="L-2,4-DIAMINOBUTYRIC ACID ACETYLTRANSFERASE"/>
    <property type="match status" value="1"/>
</dbReference>
<dbReference type="CDD" id="cd04301">
    <property type="entry name" value="NAT_SF"/>
    <property type="match status" value="1"/>
</dbReference>
<dbReference type="InterPro" id="IPR016181">
    <property type="entry name" value="Acyl_CoA_acyltransferase"/>
</dbReference>
<evidence type="ECO:0000259" key="1">
    <source>
        <dbReference type="PROSITE" id="PS51186"/>
    </source>
</evidence>
<dbReference type="Proteomes" id="UP001271249">
    <property type="component" value="Unassembled WGS sequence"/>
</dbReference>
<feature type="domain" description="N-acetyltransferase" evidence="1">
    <location>
        <begin position="3"/>
        <end position="147"/>
    </location>
</feature>
<keyword evidence="3" id="KW-1185">Reference proteome</keyword>
<name>A0ABU4Z8W8_9HYPH</name>
<dbReference type="EMBL" id="JAVIJC010000043">
    <property type="protein sequence ID" value="MDX8495689.1"/>
    <property type="molecule type" value="Genomic_DNA"/>
</dbReference>
<dbReference type="PANTHER" id="PTHR43072">
    <property type="entry name" value="N-ACETYLTRANSFERASE"/>
    <property type="match status" value="1"/>
</dbReference>